<protein>
    <submittedName>
        <fullName evidence="1">Uncharacterized protein</fullName>
    </submittedName>
</protein>
<dbReference type="EMBL" id="CAWUPB010001173">
    <property type="protein sequence ID" value="CAK7346777.1"/>
    <property type="molecule type" value="Genomic_DNA"/>
</dbReference>
<sequence>MDILRGCSDVFSSYRLNAAAWASGFSYQFREQLFQAAIDTPVKLPINFFKNRGRLMEVWKTIMWWFQPLFGRKVKDITGS</sequence>
<gene>
    <name evidence="1" type="ORF">DCAF_LOCUS19455</name>
</gene>
<comment type="caution">
    <text evidence="1">The sequence shown here is derived from an EMBL/GenBank/DDBJ whole genome shotgun (WGS) entry which is preliminary data.</text>
</comment>
<evidence type="ECO:0000313" key="2">
    <source>
        <dbReference type="Proteomes" id="UP001314170"/>
    </source>
</evidence>
<evidence type="ECO:0000313" key="1">
    <source>
        <dbReference type="EMBL" id="CAK7346777.1"/>
    </source>
</evidence>
<reference evidence="1 2" key="1">
    <citation type="submission" date="2024-01" db="EMBL/GenBank/DDBJ databases">
        <authorList>
            <person name="Waweru B."/>
        </authorList>
    </citation>
    <scope>NUCLEOTIDE SEQUENCE [LARGE SCALE GENOMIC DNA]</scope>
</reference>
<name>A0AAV1S9I4_9ROSI</name>
<proteinExistence type="predicted"/>
<keyword evidence="2" id="KW-1185">Reference proteome</keyword>
<dbReference type="AlphaFoldDB" id="A0AAV1S9I4"/>
<dbReference type="Proteomes" id="UP001314170">
    <property type="component" value="Unassembled WGS sequence"/>
</dbReference>
<accession>A0AAV1S9I4</accession>
<organism evidence="1 2">
    <name type="scientific">Dovyalis caffra</name>
    <dbReference type="NCBI Taxonomy" id="77055"/>
    <lineage>
        <taxon>Eukaryota</taxon>
        <taxon>Viridiplantae</taxon>
        <taxon>Streptophyta</taxon>
        <taxon>Embryophyta</taxon>
        <taxon>Tracheophyta</taxon>
        <taxon>Spermatophyta</taxon>
        <taxon>Magnoliopsida</taxon>
        <taxon>eudicotyledons</taxon>
        <taxon>Gunneridae</taxon>
        <taxon>Pentapetalae</taxon>
        <taxon>rosids</taxon>
        <taxon>fabids</taxon>
        <taxon>Malpighiales</taxon>
        <taxon>Salicaceae</taxon>
        <taxon>Flacourtieae</taxon>
        <taxon>Dovyalis</taxon>
    </lineage>
</organism>